<proteinExistence type="predicted"/>
<dbReference type="Proteomes" id="UP000499080">
    <property type="component" value="Unassembled WGS sequence"/>
</dbReference>
<name>A0A4Y2F2Q2_ARAVE</name>
<accession>A0A4Y2F2Q2</accession>
<evidence type="ECO:0000313" key="2">
    <source>
        <dbReference type="Proteomes" id="UP000499080"/>
    </source>
</evidence>
<sequence length="103" mass="11676">MVIRFLHLKKTASSEIHRQLGEVYGASVMSRKHVWKQDSLPRKQVCRLVENVYPRDSGTTSLHPGSRIKGILSLRTIEEAPGMVLFQNPYLSPGSRLYVSSRP</sequence>
<evidence type="ECO:0000313" key="1">
    <source>
        <dbReference type="EMBL" id="GBM34344.1"/>
    </source>
</evidence>
<evidence type="ECO:0008006" key="3">
    <source>
        <dbReference type="Google" id="ProtNLM"/>
    </source>
</evidence>
<organism evidence="1 2">
    <name type="scientific">Araneus ventricosus</name>
    <name type="common">Orbweaver spider</name>
    <name type="synonym">Epeira ventricosa</name>
    <dbReference type="NCBI Taxonomy" id="182803"/>
    <lineage>
        <taxon>Eukaryota</taxon>
        <taxon>Metazoa</taxon>
        <taxon>Ecdysozoa</taxon>
        <taxon>Arthropoda</taxon>
        <taxon>Chelicerata</taxon>
        <taxon>Arachnida</taxon>
        <taxon>Araneae</taxon>
        <taxon>Araneomorphae</taxon>
        <taxon>Entelegynae</taxon>
        <taxon>Araneoidea</taxon>
        <taxon>Araneidae</taxon>
        <taxon>Araneus</taxon>
    </lineage>
</organism>
<reference evidence="1 2" key="1">
    <citation type="journal article" date="2019" name="Sci. Rep.">
        <title>Orb-weaving spider Araneus ventricosus genome elucidates the spidroin gene catalogue.</title>
        <authorList>
            <person name="Kono N."/>
            <person name="Nakamura H."/>
            <person name="Ohtoshi R."/>
            <person name="Moran D.A.P."/>
            <person name="Shinohara A."/>
            <person name="Yoshida Y."/>
            <person name="Fujiwara M."/>
            <person name="Mori M."/>
            <person name="Tomita M."/>
            <person name="Arakawa K."/>
        </authorList>
    </citation>
    <scope>NUCLEOTIDE SEQUENCE [LARGE SCALE GENOMIC DNA]</scope>
</reference>
<keyword evidence="2" id="KW-1185">Reference proteome</keyword>
<comment type="caution">
    <text evidence="1">The sequence shown here is derived from an EMBL/GenBank/DDBJ whole genome shotgun (WGS) entry which is preliminary data.</text>
</comment>
<dbReference type="AlphaFoldDB" id="A0A4Y2F2Q2"/>
<protein>
    <recommendedName>
        <fullName evidence="3">Mos1 transposase HTH domain-containing protein</fullName>
    </recommendedName>
</protein>
<dbReference type="EMBL" id="BGPR01248523">
    <property type="protein sequence ID" value="GBM34344.1"/>
    <property type="molecule type" value="Genomic_DNA"/>
</dbReference>
<gene>
    <name evidence="1" type="ORF">AVEN_146836_1</name>
</gene>